<dbReference type="Pfam" id="PF05193">
    <property type="entry name" value="Peptidase_M16_C"/>
    <property type="match status" value="1"/>
</dbReference>
<gene>
    <name evidence="5" type="ORF">CHUDEA3_4210</name>
</gene>
<keyword evidence="1" id="KW-0479">Metal-binding</keyword>
<keyword evidence="3" id="KW-0732">Signal</keyword>
<accession>A0A0S4TFV0</accession>
<dbReference type="GO" id="GO:0046872">
    <property type="term" value="F:metal ion binding"/>
    <property type="evidence" value="ECO:0007669"/>
    <property type="project" value="UniProtKB-KW"/>
</dbReference>
<dbReference type="AlphaFoldDB" id="A0A0S4TFV0"/>
<dbReference type="InterPro" id="IPR050626">
    <property type="entry name" value="Peptidase_M16"/>
</dbReference>
<dbReference type="VEuPathDB" id="CryptoDB:CHUDEA3_4210"/>
<dbReference type="SUPFAM" id="SSF63411">
    <property type="entry name" value="LuxS/MPP-like metallohydrolase"/>
    <property type="match status" value="3"/>
</dbReference>
<dbReference type="PANTHER" id="PTHR43690:SF18">
    <property type="entry name" value="INSULIN-DEGRADING ENZYME-RELATED"/>
    <property type="match status" value="1"/>
</dbReference>
<feature type="signal peptide" evidence="3">
    <location>
        <begin position="1"/>
        <end position="17"/>
    </location>
</feature>
<dbReference type="VEuPathDB" id="CryptoDB:Chro.30474"/>
<dbReference type="InterPro" id="IPR007863">
    <property type="entry name" value="Peptidase_M16_C"/>
</dbReference>
<proteinExistence type="predicted"/>
<evidence type="ECO:0000256" key="2">
    <source>
        <dbReference type="SAM" id="MobiDB-lite"/>
    </source>
</evidence>
<evidence type="ECO:0000256" key="3">
    <source>
        <dbReference type="SAM" id="SignalP"/>
    </source>
</evidence>
<name>A0A0S4TFV0_CRYHO</name>
<protein>
    <recommendedName>
        <fullName evidence="4">Peptidase M16 C-terminal domain-containing protein</fullName>
    </recommendedName>
</protein>
<dbReference type="EMBL" id="LN877949">
    <property type="protein sequence ID" value="CUV05361.1"/>
    <property type="molecule type" value="Genomic_DNA"/>
</dbReference>
<evidence type="ECO:0000256" key="1">
    <source>
        <dbReference type="ARBA" id="ARBA00022723"/>
    </source>
</evidence>
<feature type="domain" description="Peptidase M16 C-terminal" evidence="4">
    <location>
        <begin position="275"/>
        <end position="456"/>
    </location>
</feature>
<feature type="chain" id="PRO_5006627693" description="Peptidase M16 C-terminal domain-containing protein" evidence="3">
    <location>
        <begin position="18"/>
        <end position="1254"/>
    </location>
</feature>
<feature type="compositionally biased region" description="Polar residues" evidence="2">
    <location>
        <begin position="962"/>
        <end position="974"/>
    </location>
</feature>
<dbReference type="Proteomes" id="UP000199752">
    <property type="component" value="Chromosome 3"/>
</dbReference>
<dbReference type="PANTHER" id="PTHR43690">
    <property type="entry name" value="NARDILYSIN"/>
    <property type="match status" value="1"/>
</dbReference>
<dbReference type="Gene3D" id="3.30.830.10">
    <property type="entry name" value="Metalloenzyme, LuxS/M16 peptidase-like"/>
    <property type="match status" value="3"/>
</dbReference>
<reference evidence="5" key="1">
    <citation type="submission" date="2015-08" db="EMBL/GenBank/DDBJ databases">
        <authorList>
            <person name="Babu N.S."/>
            <person name="Beckwith C.J."/>
            <person name="Beseler K.G."/>
            <person name="Brison A."/>
            <person name="Carone J.V."/>
            <person name="Caskin T.P."/>
            <person name="Diamond M."/>
            <person name="Durham M.E."/>
            <person name="Foxe J.M."/>
            <person name="Go M."/>
            <person name="Henderson B.A."/>
            <person name="Jones I.B."/>
            <person name="McGettigan J.A."/>
            <person name="Micheletti S.J."/>
            <person name="Nasrallah M.E."/>
            <person name="Ortiz D."/>
            <person name="Piller C.R."/>
            <person name="Privatt S.R."/>
            <person name="Schneider S.L."/>
            <person name="Sharp S."/>
            <person name="Smith T.C."/>
            <person name="Stanton J.D."/>
            <person name="Ullery H.E."/>
            <person name="Wilson R.J."/>
            <person name="Serrano M.G."/>
            <person name="Buck G."/>
            <person name="Lee V."/>
            <person name="Wang Y."/>
            <person name="Carvalho R."/>
            <person name="Voegtly L."/>
            <person name="Shi R."/>
            <person name="Duckworth R."/>
            <person name="Johnson A."/>
            <person name="Loviza R."/>
            <person name="Walstead R."/>
            <person name="Shah Z."/>
            <person name="Kiflezghi M."/>
            <person name="Wade K."/>
            <person name="Ball S.L."/>
            <person name="Bradley K.W."/>
            <person name="Asai D.J."/>
            <person name="Bowman C.A."/>
            <person name="Russell D.A."/>
            <person name="Pope W.H."/>
            <person name="Jacobs-Sera D."/>
            <person name="Hendrix R.W."/>
            <person name="Hatfull G.F."/>
        </authorList>
    </citation>
    <scope>NUCLEOTIDE SEQUENCE [LARGE SCALE GENOMIC DNA]</scope>
</reference>
<dbReference type="VEuPathDB" id="CryptoDB:ChTU502y2012_416g0295"/>
<dbReference type="VEuPathDB" id="CryptoDB:GY17_00003818"/>
<sequence>MTSKIFLFGLLVQLSLSLERCLASNVALTANNSSFSDILVESSTRMIKNDSLALDGQYYIGGMNRISEYRAKKNINDAYSRFYDEDFIKSVKDSNKYSFIRLKNDIQVFLVSQRSSLFSSITLGVRVGSSLEPKKFPGLATLLSELLFYDWKRPDVGRETPYDLFISSNSGIFKTKVAPFLTEYHLSIKQEYFSEALIKFCSYLKSFSPKRIHLDPAMEALQSDFEALMGMSFIKLKQILKELSVEGHVNHGFHMGNMKRLMANIDFDTEVLLFELIKFYGSYYSSNLMTISIVSDKSIDELEGLARTFFDEIPNQSKQLITPFDLSNEIIHPYIDLNNKVIQVKSAEENTYFTVIFPIPHQSPLWKYKPAEYISFFFTDYSNKSLYSYLRGIGIILGLKTMIEVNDNGFSNFIIRFKLNSKGEKAIVKILEITLSFLKLIKEVSISETIINQIRKKRQSILEVSIDALYSDLSRKIVNTFLRTNCSPPEVLHAGVSMNKIEFNHVKEIIDHMKYDNLILILEKKEFKKSASNILLSSQFFLDSKWKSARKSISSFFRSVNTAFHRTKVGTFPKFLKEEYLGGEYLLEDIPSKVIEVLQSVNSTLANDILKLQMPEIDPKFPRNFVIYTEDVPKKEFPVSLYYAVKEFKQAKNLTEISLSEASNNSTDFSYLNLSAPINPRDLVVALSTQKMDSISRSFCYLPTSFNPDVMISVRLQIPNNPPKEFSCPEKLAILMFLFQNTLYDVLPSHLNENFSFERSYHHWELQEFFYGIEFSWRGYSSIFPDSLNEIANILSIFQTSIKQSSFQNAKQRFQDIINSFKSENDNLRLLSLSYQLLDPGFMKISRLEDEMSKITIQSLIDFANFFIKNFSISGSVLGNATPIQIKYYLSSFVNTVRGMDSSSLELSLDTTENMFNSTKQVNSDINEDFNTLGFEEFSFEEKGRMLRSGSKKSTSKDLKNDNNNQIGKPNEVTHTNTYNAMNIENLGYTRNSFSDMSRLPYNYSNSYFFYINSSKNSKDNMVLLQIHYGFYSEQNLAFLQIVSELNSYKYFIEFSDKVCPDCSLKVLPRIILGKYLVLEFKLQSPTKNIRELGELLNNFFLTYYSRPSKIISKSEFNKAKEFLLLLSRNARLIENNLGGQITSKTNKIYYEGSESEDLFTLASLHMGASKHTHFSCSWKKDYLEFIDALTFDQFYKYWQYFGSSSKLFISYQSQNTNYELFESLESYLPQGFTKLLFAESLYDINEQQDIFNT</sequence>
<organism evidence="5">
    <name type="scientific">Cryptosporidium hominis</name>
    <dbReference type="NCBI Taxonomy" id="237895"/>
    <lineage>
        <taxon>Eukaryota</taxon>
        <taxon>Sar</taxon>
        <taxon>Alveolata</taxon>
        <taxon>Apicomplexa</taxon>
        <taxon>Conoidasida</taxon>
        <taxon>Coccidia</taxon>
        <taxon>Eucoccidiorida</taxon>
        <taxon>Eimeriorina</taxon>
        <taxon>Cryptosporidiidae</taxon>
        <taxon>Cryptosporidium</taxon>
    </lineage>
</organism>
<feature type="region of interest" description="Disordered" evidence="2">
    <location>
        <begin position="946"/>
        <end position="974"/>
    </location>
</feature>
<evidence type="ECO:0000259" key="4">
    <source>
        <dbReference type="Pfam" id="PF05193"/>
    </source>
</evidence>
<dbReference type="OrthoDB" id="952271at2759"/>
<dbReference type="InterPro" id="IPR011249">
    <property type="entry name" value="Metalloenz_LuxS/M16"/>
</dbReference>
<evidence type="ECO:0000313" key="5">
    <source>
        <dbReference type="EMBL" id="CUV05361.1"/>
    </source>
</evidence>